<organism evidence="1 2">
    <name type="scientific">Venturia inaequalis</name>
    <name type="common">Apple scab fungus</name>
    <dbReference type="NCBI Taxonomy" id="5025"/>
    <lineage>
        <taxon>Eukaryota</taxon>
        <taxon>Fungi</taxon>
        <taxon>Dikarya</taxon>
        <taxon>Ascomycota</taxon>
        <taxon>Pezizomycotina</taxon>
        <taxon>Dothideomycetes</taxon>
        <taxon>Pleosporomycetidae</taxon>
        <taxon>Venturiales</taxon>
        <taxon>Venturiaceae</taxon>
        <taxon>Venturia</taxon>
    </lineage>
</organism>
<dbReference type="InterPro" id="IPR038883">
    <property type="entry name" value="AN11006-like"/>
</dbReference>
<gene>
    <name evidence="1" type="ORF">EG328_009507</name>
</gene>
<evidence type="ECO:0000313" key="2">
    <source>
        <dbReference type="Proteomes" id="UP000447873"/>
    </source>
</evidence>
<name>A0A8H3U9S8_VENIN</name>
<dbReference type="PANTHER" id="PTHR42085:SF1">
    <property type="entry name" value="F-BOX DOMAIN-CONTAINING PROTEIN"/>
    <property type="match status" value="1"/>
</dbReference>
<proteinExistence type="predicted"/>
<evidence type="ECO:0000313" key="1">
    <source>
        <dbReference type="EMBL" id="KAE9965631.1"/>
    </source>
</evidence>
<protein>
    <submittedName>
        <fullName evidence="1">Uncharacterized protein</fullName>
    </submittedName>
</protein>
<dbReference type="Proteomes" id="UP000447873">
    <property type="component" value="Unassembled WGS sequence"/>
</dbReference>
<accession>A0A8H3U9S8</accession>
<comment type="caution">
    <text evidence="1">The sequence shown here is derived from an EMBL/GenBank/DDBJ whole genome shotgun (WGS) entry which is preliminary data.</text>
</comment>
<dbReference type="PANTHER" id="PTHR42085">
    <property type="entry name" value="F-BOX DOMAIN-CONTAINING PROTEIN"/>
    <property type="match status" value="1"/>
</dbReference>
<dbReference type="EMBL" id="WNWS01000576">
    <property type="protein sequence ID" value="KAE9965631.1"/>
    <property type="molecule type" value="Genomic_DNA"/>
</dbReference>
<dbReference type="AlphaFoldDB" id="A0A8H3U9S8"/>
<sequence>MANQRVSQGQAAILSLPRAQTFQFLNLPAELRNEVYRYCLTINQPIYIRGDRSPGKSKFIVASTTGKWELSMSLLKTCSQLHNEAMFILYSENHFRAYTLDSLRLFCSGIGSDAMRCIQTLTIGNHELRRWFCWRNAIEDDYRHSFKYFSQMTNLKSLTLLMENEFERPHQVPGPMSASGALLSKDKSFEWLLPVLLPNLPRTVVNTWFGNKGLAPQVIFEVIMRVKKSRKLYYRHPVPYYVWLPGNIRTDRYRLAANPMNHIGQGLSQIRKNYNLVYVDSLPADTDAFLR</sequence>
<reference evidence="1 2" key="1">
    <citation type="submission" date="2018-12" db="EMBL/GenBank/DDBJ databases">
        <title>Venturia inaequalis Genome Resource.</title>
        <authorList>
            <person name="Lichtner F.J."/>
        </authorList>
    </citation>
    <scope>NUCLEOTIDE SEQUENCE [LARGE SCALE GENOMIC DNA]</scope>
    <source>
        <strain evidence="1 2">120213</strain>
    </source>
</reference>